<dbReference type="EMBL" id="BLLF01001866">
    <property type="protein sequence ID" value="GFH21619.1"/>
    <property type="molecule type" value="Genomic_DNA"/>
</dbReference>
<evidence type="ECO:0000256" key="1">
    <source>
        <dbReference type="SAM" id="MobiDB-lite"/>
    </source>
</evidence>
<evidence type="ECO:0000313" key="2">
    <source>
        <dbReference type="EMBL" id="GFH21619.1"/>
    </source>
</evidence>
<protein>
    <submittedName>
        <fullName evidence="2">Uncharacterized protein</fullName>
    </submittedName>
</protein>
<evidence type="ECO:0000313" key="3">
    <source>
        <dbReference type="Proteomes" id="UP000485058"/>
    </source>
</evidence>
<dbReference type="Proteomes" id="UP000485058">
    <property type="component" value="Unassembled WGS sequence"/>
</dbReference>
<dbReference type="AlphaFoldDB" id="A0A699ZPP8"/>
<feature type="region of interest" description="Disordered" evidence="1">
    <location>
        <begin position="1"/>
        <end position="21"/>
    </location>
</feature>
<proteinExistence type="predicted"/>
<feature type="compositionally biased region" description="Polar residues" evidence="1">
    <location>
        <begin position="1"/>
        <end position="17"/>
    </location>
</feature>
<organism evidence="2 3">
    <name type="scientific">Haematococcus lacustris</name>
    <name type="common">Green alga</name>
    <name type="synonym">Haematococcus pluvialis</name>
    <dbReference type="NCBI Taxonomy" id="44745"/>
    <lineage>
        <taxon>Eukaryota</taxon>
        <taxon>Viridiplantae</taxon>
        <taxon>Chlorophyta</taxon>
        <taxon>core chlorophytes</taxon>
        <taxon>Chlorophyceae</taxon>
        <taxon>CS clade</taxon>
        <taxon>Chlamydomonadales</taxon>
        <taxon>Haematococcaceae</taxon>
        <taxon>Haematococcus</taxon>
    </lineage>
</organism>
<reference evidence="2 3" key="1">
    <citation type="submission" date="2020-02" db="EMBL/GenBank/DDBJ databases">
        <title>Draft genome sequence of Haematococcus lacustris strain NIES-144.</title>
        <authorList>
            <person name="Morimoto D."/>
            <person name="Nakagawa S."/>
            <person name="Yoshida T."/>
            <person name="Sawayama S."/>
        </authorList>
    </citation>
    <scope>NUCLEOTIDE SEQUENCE [LARGE SCALE GENOMIC DNA]</scope>
    <source>
        <strain evidence="2 3">NIES-144</strain>
    </source>
</reference>
<keyword evidence="3" id="KW-1185">Reference proteome</keyword>
<comment type="caution">
    <text evidence="2">The sequence shown here is derived from an EMBL/GenBank/DDBJ whole genome shotgun (WGS) entry which is preliminary data.</text>
</comment>
<name>A0A699ZPP8_HAELA</name>
<gene>
    <name evidence="2" type="ORF">HaLaN_18960</name>
</gene>
<sequence>MASTRGTTRLAQRSGSASRVWPCSSLPCRARSQGNGTLRQTLFTQACTYSRLHDPGACTAAGGRPAAVWA</sequence>
<accession>A0A699ZPP8</accession>